<accession>A0AAU9W6S4</accession>
<protein>
    <recommendedName>
        <fullName evidence="4">C2H2-type domain-containing protein</fullName>
    </recommendedName>
</protein>
<gene>
    <name evidence="2" type="ORF">PMEA_00033469</name>
</gene>
<dbReference type="Proteomes" id="UP001159428">
    <property type="component" value="Unassembled WGS sequence"/>
</dbReference>
<dbReference type="EMBL" id="CALNXJ010000008">
    <property type="protein sequence ID" value="CAH3046773.1"/>
    <property type="molecule type" value="Genomic_DNA"/>
</dbReference>
<feature type="region of interest" description="Disordered" evidence="1">
    <location>
        <begin position="24"/>
        <end position="49"/>
    </location>
</feature>
<sequence length="80" mass="9518">FYFQICQKEYNNLSNHLKHAHKLSKSEVEELKSEKNQGKAKGNQENSKTKRPIRCCPLQECTWVGRRFYYHLPKVHNIGK</sequence>
<keyword evidence="3" id="KW-1185">Reference proteome</keyword>
<evidence type="ECO:0000313" key="3">
    <source>
        <dbReference type="Proteomes" id="UP001159428"/>
    </source>
</evidence>
<proteinExistence type="predicted"/>
<feature type="non-terminal residue" evidence="2">
    <location>
        <position position="1"/>
    </location>
</feature>
<dbReference type="AlphaFoldDB" id="A0AAU9W6S4"/>
<evidence type="ECO:0008006" key="4">
    <source>
        <dbReference type="Google" id="ProtNLM"/>
    </source>
</evidence>
<feature type="non-terminal residue" evidence="2">
    <location>
        <position position="80"/>
    </location>
</feature>
<reference evidence="2 3" key="1">
    <citation type="submission" date="2022-05" db="EMBL/GenBank/DDBJ databases">
        <authorList>
            <consortium name="Genoscope - CEA"/>
            <person name="William W."/>
        </authorList>
    </citation>
    <scope>NUCLEOTIDE SEQUENCE [LARGE SCALE GENOMIC DNA]</scope>
</reference>
<comment type="caution">
    <text evidence="2">The sequence shown here is derived from an EMBL/GenBank/DDBJ whole genome shotgun (WGS) entry which is preliminary data.</text>
</comment>
<organism evidence="2 3">
    <name type="scientific">Pocillopora meandrina</name>
    <dbReference type="NCBI Taxonomy" id="46732"/>
    <lineage>
        <taxon>Eukaryota</taxon>
        <taxon>Metazoa</taxon>
        <taxon>Cnidaria</taxon>
        <taxon>Anthozoa</taxon>
        <taxon>Hexacorallia</taxon>
        <taxon>Scleractinia</taxon>
        <taxon>Astrocoeniina</taxon>
        <taxon>Pocilloporidae</taxon>
        <taxon>Pocillopora</taxon>
    </lineage>
</organism>
<name>A0AAU9W6S4_9CNID</name>
<evidence type="ECO:0000313" key="2">
    <source>
        <dbReference type="EMBL" id="CAH3046773.1"/>
    </source>
</evidence>
<feature type="compositionally biased region" description="Basic and acidic residues" evidence="1">
    <location>
        <begin position="24"/>
        <end position="37"/>
    </location>
</feature>
<evidence type="ECO:0000256" key="1">
    <source>
        <dbReference type="SAM" id="MobiDB-lite"/>
    </source>
</evidence>